<reference evidence="2 3" key="1">
    <citation type="submission" date="2019-07" db="EMBL/GenBank/DDBJ databases">
        <title>De Novo Assembly of kiwifruit Actinidia rufa.</title>
        <authorList>
            <person name="Sugita-Konishi S."/>
            <person name="Sato K."/>
            <person name="Mori E."/>
            <person name="Abe Y."/>
            <person name="Kisaki G."/>
            <person name="Hamano K."/>
            <person name="Suezawa K."/>
            <person name="Otani M."/>
            <person name="Fukuda T."/>
            <person name="Manabe T."/>
            <person name="Gomi K."/>
            <person name="Tabuchi M."/>
            <person name="Akimitsu K."/>
            <person name="Kataoka I."/>
        </authorList>
    </citation>
    <scope>NUCLEOTIDE SEQUENCE [LARGE SCALE GENOMIC DNA]</scope>
    <source>
        <strain evidence="3">cv. Fuchu</strain>
    </source>
</reference>
<dbReference type="PANTHER" id="PTHR34570">
    <property type="entry name" value="OS03G0593100 PROTEIN"/>
    <property type="match status" value="1"/>
</dbReference>
<sequence length="115" mass="13095">MSSRERSESLAVHSSSIALLQERFRQLQRAKEMREEKELMKQVSKSHPTNSPTCSHDPSRLFFNSELITPPRPPPLLQDSSSSLLHRTGQSKNTETILCRSSNYDDSDIDTSLHL</sequence>
<name>A0A7J0G9B8_9ERIC</name>
<comment type="caution">
    <text evidence="2">The sequence shown here is derived from an EMBL/GenBank/DDBJ whole genome shotgun (WGS) entry which is preliminary data.</text>
</comment>
<gene>
    <name evidence="2" type="ORF">Acr_19g0003160</name>
</gene>
<evidence type="ECO:0000256" key="1">
    <source>
        <dbReference type="SAM" id="MobiDB-lite"/>
    </source>
</evidence>
<feature type="region of interest" description="Disordered" evidence="1">
    <location>
        <begin position="35"/>
        <end position="115"/>
    </location>
</feature>
<dbReference type="EMBL" id="BJWL01000019">
    <property type="protein sequence ID" value="GFZ07379.1"/>
    <property type="molecule type" value="Genomic_DNA"/>
</dbReference>
<dbReference type="Proteomes" id="UP000585474">
    <property type="component" value="Unassembled WGS sequence"/>
</dbReference>
<accession>A0A7J0G9B8</accession>
<keyword evidence="3" id="KW-1185">Reference proteome</keyword>
<evidence type="ECO:0000313" key="2">
    <source>
        <dbReference type="EMBL" id="GFZ07379.1"/>
    </source>
</evidence>
<protein>
    <submittedName>
        <fullName evidence="2">Uncharacterized protein</fullName>
    </submittedName>
</protein>
<organism evidence="2 3">
    <name type="scientific">Actinidia rufa</name>
    <dbReference type="NCBI Taxonomy" id="165716"/>
    <lineage>
        <taxon>Eukaryota</taxon>
        <taxon>Viridiplantae</taxon>
        <taxon>Streptophyta</taxon>
        <taxon>Embryophyta</taxon>
        <taxon>Tracheophyta</taxon>
        <taxon>Spermatophyta</taxon>
        <taxon>Magnoliopsida</taxon>
        <taxon>eudicotyledons</taxon>
        <taxon>Gunneridae</taxon>
        <taxon>Pentapetalae</taxon>
        <taxon>asterids</taxon>
        <taxon>Ericales</taxon>
        <taxon>Actinidiaceae</taxon>
        <taxon>Actinidia</taxon>
    </lineage>
</organism>
<proteinExistence type="predicted"/>
<dbReference type="PANTHER" id="PTHR34570:SF12">
    <property type="entry name" value="EXPRESSED PROTEIN"/>
    <property type="match status" value="1"/>
</dbReference>
<evidence type="ECO:0000313" key="3">
    <source>
        <dbReference type="Proteomes" id="UP000585474"/>
    </source>
</evidence>
<dbReference type="AlphaFoldDB" id="A0A7J0G9B8"/>
<feature type="compositionally biased region" description="Polar residues" evidence="1">
    <location>
        <begin position="43"/>
        <end position="56"/>
    </location>
</feature>
<dbReference type="OrthoDB" id="671858at2759"/>
<feature type="compositionally biased region" description="Polar residues" evidence="1">
    <location>
        <begin position="88"/>
        <end position="104"/>
    </location>
</feature>